<dbReference type="PANTHER" id="PTHR42964">
    <property type="entry name" value="ENOYL-COA HYDRATASE"/>
    <property type="match status" value="1"/>
</dbReference>
<dbReference type="InterPro" id="IPR014748">
    <property type="entry name" value="Enoyl-CoA_hydra_C"/>
</dbReference>
<keyword evidence="3" id="KW-1185">Reference proteome</keyword>
<evidence type="ECO:0000256" key="1">
    <source>
        <dbReference type="ARBA" id="ARBA00005254"/>
    </source>
</evidence>
<accession>A0A1I2F096</accession>
<dbReference type="RefSeq" id="WP_093918958.1">
    <property type="nucleotide sequence ID" value="NZ_FONW01000002.1"/>
</dbReference>
<dbReference type="Proteomes" id="UP000198964">
    <property type="component" value="Unassembled WGS sequence"/>
</dbReference>
<dbReference type="InterPro" id="IPR051683">
    <property type="entry name" value="Enoyl-CoA_Hydratase/Isomerase"/>
</dbReference>
<dbReference type="GO" id="GO:0003824">
    <property type="term" value="F:catalytic activity"/>
    <property type="evidence" value="ECO:0007669"/>
    <property type="project" value="UniProtKB-ARBA"/>
</dbReference>
<dbReference type="Gene3D" id="1.10.12.10">
    <property type="entry name" value="Lyase 2-enoyl-coa Hydratase, Chain A, domain 2"/>
    <property type="match status" value="1"/>
</dbReference>
<dbReference type="AlphaFoldDB" id="A0A1I2F096"/>
<dbReference type="PANTHER" id="PTHR42964:SF1">
    <property type="entry name" value="POLYKETIDE BIOSYNTHESIS ENOYL-COA HYDRATASE PKSH-RELATED"/>
    <property type="match status" value="1"/>
</dbReference>
<comment type="similarity">
    <text evidence="1">Belongs to the enoyl-CoA hydratase/isomerase family.</text>
</comment>
<name>A0A1I2F096_9BACT</name>
<organism evidence="2 3">
    <name type="scientific">Sunxiuqinia elliptica</name>
    <dbReference type="NCBI Taxonomy" id="655355"/>
    <lineage>
        <taxon>Bacteria</taxon>
        <taxon>Pseudomonadati</taxon>
        <taxon>Bacteroidota</taxon>
        <taxon>Bacteroidia</taxon>
        <taxon>Marinilabiliales</taxon>
        <taxon>Prolixibacteraceae</taxon>
        <taxon>Sunxiuqinia</taxon>
    </lineage>
</organism>
<dbReference type="STRING" id="655355.SAMN05216283_102286"/>
<proteinExistence type="inferred from homology"/>
<evidence type="ECO:0000313" key="2">
    <source>
        <dbReference type="EMBL" id="SFE98108.1"/>
    </source>
</evidence>
<dbReference type="SUPFAM" id="SSF52096">
    <property type="entry name" value="ClpP/crotonase"/>
    <property type="match status" value="1"/>
</dbReference>
<dbReference type="CDD" id="cd06558">
    <property type="entry name" value="crotonase-like"/>
    <property type="match status" value="1"/>
</dbReference>
<dbReference type="InterPro" id="IPR001753">
    <property type="entry name" value="Enoyl-CoA_hydra/iso"/>
</dbReference>
<protein>
    <submittedName>
        <fullName evidence="2">Methylglutaconyl-CoA hydratase</fullName>
    </submittedName>
</protein>
<dbReference type="Pfam" id="PF00378">
    <property type="entry name" value="ECH_1"/>
    <property type="match status" value="1"/>
</dbReference>
<dbReference type="Gene3D" id="3.90.226.10">
    <property type="entry name" value="2-enoyl-CoA Hydratase, Chain A, domain 1"/>
    <property type="match status" value="1"/>
</dbReference>
<reference evidence="2 3" key="1">
    <citation type="submission" date="2016-10" db="EMBL/GenBank/DDBJ databases">
        <authorList>
            <person name="de Groot N.N."/>
        </authorList>
    </citation>
    <scope>NUCLEOTIDE SEQUENCE [LARGE SCALE GENOMIC DNA]</scope>
    <source>
        <strain evidence="2 3">CGMCC 1.9156</strain>
    </source>
</reference>
<evidence type="ECO:0000313" key="3">
    <source>
        <dbReference type="Proteomes" id="UP000198964"/>
    </source>
</evidence>
<dbReference type="EMBL" id="FONW01000002">
    <property type="protein sequence ID" value="SFE98108.1"/>
    <property type="molecule type" value="Genomic_DNA"/>
</dbReference>
<gene>
    <name evidence="2" type="ORF">SAMN05216283_102286</name>
</gene>
<sequence length="268" mass="29511">MENWKNIKLELGDKRANLILSRPQVHNAINPELIEEMHEALKIIAERDEIQFLVLSGEGKSFCAGADIAWFAGAVDKSKADNWQEYLRMAELLKALHELPKVTIAAAHRNVLGGANGLVAACDFVVAERSTAFAFGEVKLGIVPATITPFVACRVSVQNMRKLMFSGDRFWATEAQLVGLVDFLAEDGKMEQVVDQLIDGLKDSSPNALRACKQLLLKVGSGELTVESSEHTAAVLAELIESDEGQEGLRAFLEKRKPDWQKLNVVEN</sequence>
<dbReference type="InterPro" id="IPR029045">
    <property type="entry name" value="ClpP/crotonase-like_dom_sf"/>
</dbReference>